<accession>A0A1G2PG77</accession>
<dbReference type="InterPro" id="IPR010650">
    <property type="entry name" value="PrkA_C"/>
</dbReference>
<sequence length="715" mass="81311">MNIELLVFASAIFLIAAALIVFAAVLIEKRLSALNKTLSANRNQPSDESVEEMPQLTGNKETSIEDTKPIPPSQPKPEMTVADFLEKAKSDPQMLESAAQMIYRAVFEEPGFIKISHETNAKASQAIGLIPGQTLNVPKSFYGQFFGRERELAQLTLFMASAAKGAEDARQVFALVGPRGTGKSQMIEFMKRKITGQVIYTLKGCDNNDHPMWITPLNKRNALAEEYGFMPGSTPSALPTHPTFRGDICPQCRLRLEQEYNFEWRKFPVVKRKISSRRGVGIAVVDPVDPNNQDIGVLIGTISIKDLDKYDEGDPRTMVLRGAFNKMNRGIGEFREGWNNDSQYLYPIIFSTQEGTVDSPGQYELVSHDSCQVFHSNMGSWHKFLSDPNSEALIGRVEPILYRHLLRYTEEAKVYEKERQRSLYGRSNISPHTLEALAFHAVITRCDPQIDKPIGYDKALIYDGFGIDPMNTPQKLLQMSPKDGLMGLDSRFFTKVLGEAYARSGGACLIWSDLRNQVSQSLKRNFEVGELTLPEFNYFQEVLAQADVFYLNSLDNDLKFISSKAMQELALNLFYKYCDHLRRWSVRHKARIHSQDESIFPEYSEDVLSVIEKHLGVRANDLDGFREEFVDWLIDYETRNKEQPKWDVHPRLRRAIESVLWTRLQNILRIPQSSALLSEEDALIYRSVVAEMLTRGYHEDCVDRVLASASDLWTT</sequence>
<protein>
    <recommendedName>
        <fullName evidence="2">PrkA AAA domain-containing protein</fullName>
    </recommendedName>
</protein>
<dbReference type="Proteomes" id="UP000178869">
    <property type="component" value="Unassembled WGS sequence"/>
</dbReference>
<dbReference type="Gene3D" id="3.40.50.300">
    <property type="entry name" value="P-loop containing nucleotide triphosphate hydrolases"/>
    <property type="match status" value="1"/>
</dbReference>
<dbReference type="SUPFAM" id="SSF52540">
    <property type="entry name" value="P-loop containing nucleoside triphosphate hydrolases"/>
    <property type="match status" value="1"/>
</dbReference>
<dbReference type="EMBL" id="MHSR01000001">
    <property type="protein sequence ID" value="OHA47348.1"/>
    <property type="molecule type" value="Genomic_DNA"/>
</dbReference>
<dbReference type="PANTHER" id="PTHR30267">
    <property type="entry name" value="PROTEIN KINASE PRKA"/>
    <property type="match status" value="1"/>
</dbReference>
<dbReference type="GO" id="GO:0004672">
    <property type="term" value="F:protein kinase activity"/>
    <property type="evidence" value="ECO:0007669"/>
    <property type="project" value="TreeGrafter"/>
</dbReference>
<reference evidence="3 4" key="1">
    <citation type="journal article" date="2016" name="Nat. Commun.">
        <title>Thousands of microbial genomes shed light on interconnected biogeochemical processes in an aquifer system.</title>
        <authorList>
            <person name="Anantharaman K."/>
            <person name="Brown C.T."/>
            <person name="Hug L.A."/>
            <person name="Sharon I."/>
            <person name="Castelle C.J."/>
            <person name="Probst A.J."/>
            <person name="Thomas B.C."/>
            <person name="Singh A."/>
            <person name="Wilkins M.J."/>
            <person name="Karaoz U."/>
            <person name="Brodie E.L."/>
            <person name="Williams K.H."/>
            <person name="Hubbard S.S."/>
            <person name="Banfield J.F."/>
        </authorList>
    </citation>
    <scope>NUCLEOTIDE SEQUENCE [LARGE SCALE GENOMIC DNA]</scope>
</reference>
<evidence type="ECO:0000259" key="2">
    <source>
        <dbReference type="SMART" id="SM00763"/>
    </source>
</evidence>
<dbReference type="PANTHER" id="PTHR30267:SF2">
    <property type="entry name" value="PROTEIN PRKA"/>
    <property type="match status" value="1"/>
</dbReference>
<dbReference type="SMART" id="SM00763">
    <property type="entry name" value="AAA_PrkA"/>
    <property type="match status" value="1"/>
</dbReference>
<dbReference type="Pfam" id="PF06798">
    <property type="entry name" value="PrkA"/>
    <property type="match status" value="1"/>
</dbReference>
<name>A0A1G2PG77_9BACT</name>
<feature type="region of interest" description="Disordered" evidence="1">
    <location>
        <begin position="40"/>
        <end position="78"/>
    </location>
</feature>
<comment type="caution">
    <text evidence="3">The sequence shown here is derived from an EMBL/GenBank/DDBJ whole genome shotgun (WGS) entry which is preliminary data.</text>
</comment>
<evidence type="ECO:0000313" key="4">
    <source>
        <dbReference type="Proteomes" id="UP000178869"/>
    </source>
</evidence>
<dbReference type="Pfam" id="PF08298">
    <property type="entry name" value="AAA_PrkA"/>
    <property type="match status" value="1"/>
</dbReference>
<evidence type="ECO:0000256" key="1">
    <source>
        <dbReference type="SAM" id="MobiDB-lite"/>
    </source>
</evidence>
<dbReference type="InterPro" id="IPR027417">
    <property type="entry name" value="P-loop_NTPase"/>
</dbReference>
<dbReference type="InterPro" id="IPR013153">
    <property type="entry name" value="Prk_AAA"/>
</dbReference>
<gene>
    <name evidence="3" type="ORF">A2828_02850</name>
</gene>
<feature type="domain" description="PrkA AAA" evidence="2">
    <location>
        <begin position="79"/>
        <end position="453"/>
    </location>
</feature>
<organism evidence="3 4">
    <name type="scientific">Candidatus Terrybacteria bacterium RIFCSPHIGHO2_01_FULL_43_35</name>
    <dbReference type="NCBI Taxonomy" id="1802361"/>
    <lineage>
        <taxon>Bacteria</taxon>
        <taxon>Candidatus Terryibacteriota</taxon>
    </lineage>
</organism>
<proteinExistence type="predicted"/>
<dbReference type="AlphaFoldDB" id="A0A1G2PG77"/>
<evidence type="ECO:0000313" key="3">
    <source>
        <dbReference type="EMBL" id="OHA47348.1"/>
    </source>
</evidence>